<evidence type="ECO:0000256" key="1">
    <source>
        <dbReference type="SAM" id="MobiDB-lite"/>
    </source>
</evidence>
<keyword evidence="3" id="KW-1185">Reference proteome</keyword>
<dbReference type="SUPFAM" id="SSF103473">
    <property type="entry name" value="MFS general substrate transporter"/>
    <property type="match status" value="1"/>
</dbReference>
<dbReference type="EMBL" id="JAJHUN010000007">
    <property type="protein sequence ID" value="KAJ4156049.1"/>
    <property type="molecule type" value="Genomic_DNA"/>
</dbReference>
<name>A0A9W8UPJ6_AKAMU</name>
<dbReference type="KEGG" id="amus:LMH87_001263"/>
<dbReference type="InterPro" id="IPR036259">
    <property type="entry name" value="MFS_trans_sf"/>
</dbReference>
<dbReference type="Proteomes" id="UP001144673">
    <property type="component" value="Chromosome 6"/>
</dbReference>
<accession>A0A9W8UPJ6</accession>
<gene>
    <name evidence="2" type="ORF">LMH87_001263</name>
</gene>
<proteinExistence type="predicted"/>
<feature type="region of interest" description="Disordered" evidence="1">
    <location>
        <begin position="1"/>
        <end position="39"/>
    </location>
</feature>
<dbReference type="AlphaFoldDB" id="A0A9W8UPJ6"/>
<dbReference type="RefSeq" id="XP_056056173.1">
    <property type="nucleotide sequence ID" value="XM_056199314.1"/>
</dbReference>
<evidence type="ECO:0000313" key="3">
    <source>
        <dbReference type="Proteomes" id="UP001144673"/>
    </source>
</evidence>
<organism evidence="2 3">
    <name type="scientific">Akanthomyces muscarius</name>
    <name type="common">Entomopathogenic fungus</name>
    <name type="synonym">Lecanicillium muscarium</name>
    <dbReference type="NCBI Taxonomy" id="2231603"/>
    <lineage>
        <taxon>Eukaryota</taxon>
        <taxon>Fungi</taxon>
        <taxon>Dikarya</taxon>
        <taxon>Ascomycota</taxon>
        <taxon>Pezizomycotina</taxon>
        <taxon>Sordariomycetes</taxon>
        <taxon>Hypocreomycetidae</taxon>
        <taxon>Hypocreales</taxon>
        <taxon>Cordycipitaceae</taxon>
        <taxon>Akanthomyces</taxon>
    </lineage>
</organism>
<protein>
    <submittedName>
        <fullName evidence="2">Uncharacterized protein</fullName>
    </submittedName>
</protein>
<comment type="caution">
    <text evidence="2">The sequence shown here is derived from an EMBL/GenBank/DDBJ whole genome shotgun (WGS) entry which is preliminary data.</text>
</comment>
<dbReference type="GeneID" id="80888422"/>
<reference evidence="2" key="1">
    <citation type="journal article" date="2023" name="Access Microbiol">
        <title>De-novo genome assembly for Akanthomyces muscarius, a biocontrol agent of insect agricultural pests.</title>
        <authorList>
            <person name="Erdos Z."/>
            <person name="Studholme D.J."/>
            <person name="Raymond B."/>
            <person name="Sharma M."/>
        </authorList>
    </citation>
    <scope>NUCLEOTIDE SEQUENCE</scope>
    <source>
        <strain evidence="2">Ve6</strain>
    </source>
</reference>
<evidence type="ECO:0000313" key="2">
    <source>
        <dbReference type="EMBL" id="KAJ4156049.1"/>
    </source>
</evidence>
<sequence>MTSETVIAPPGGGYTKSASPPHPRDVDKIQPGRTGLAGSSGIDSVVAPRALADLFDVPEVNPAEPSTVFDVMEPFLSTGVSEGARAIIITLLVTANLVQFISNFLTLSGGITLTHALGQETGPGKANWMAASYSITQSTFVLVSGRLGAIYGHQRLALVGLACLACFPLRMDSAAATRRLLLFEP</sequence>